<keyword evidence="3" id="KW-0408">Iron</keyword>
<dbReference type="Gene3D" id="2.102.10.10">
    <property type="entry name" value="Rieske [2Fe-2S] iron-sulphur domain"/>
    <property type="match status" value="1"/>
</dbReference>
<comment type="caution">
    <text evidence="7">The sequence shown here is derived from an EMBL/GenBank/DDBJ whole genome shotgun (WGS) entry which is preliminary data.</text>
</comment>
<keyword evidence="4" id="KW-0411">Iron-sulfur</keyword>
<dbReference type="GO" id="GO:0046872">
    <property type="term" value="F:metal ion binding"/>
    <property type="evidence" value="ECO:0007669"/>
    <property type="project" value="UniProtKB-KW"/>
</dbReference>
<evidence type="ECO:0000313" key="8">
    <source>
        <dbReference type="Proteomes" id="UP001497744"/>
    </source>
</evidence>
<dbReference type="RefSeq" id="XP_067718337.1">
    <property type="nucleotide sequence ID" value="XM_067862236.1"/>
</dbReference>
<dbReference type="PANTHER" id="PTHR21496">
    <property type="entry name" value="FERREDOXIN-RELATED"/>
    <property type="match status" value="1"/>
</dbReference>
<dbReference type="EMBL" id="BPLF01000006">
    <property type="protein sequence ID" value="GIX66268.1"/>
    <property type="molecule type" value="Genomic_DNA"/>
</dbReference>
<evidence type="ECO:0000259" key="6">
    <source>
        <dbReference type="PROSITE" id="PS51296"/>
    </source>
</evidence>
<gene>
    <name evidence="7" type="ORF">BcabD6B2_57040</name>
</gene>
<evidence type="ECO:0000256" key="1">
    <source>
        <dbReference type="ARBA" id="ARBA00022714"/>
    </source>
</evidence>
<accession>A0AAV4M1L5</accession>
<dbReference type="GeneID" id="94197749"/>
<dbReference type="InterPro" id="IPR054716">
    <property type="entry name" value="Sol_Rieske_ferrdox_dom"/>
</dbReference>
<dbReference type="InterPro" id="IPR017941">
    <property type="entry name" value="Rieske_2Fe-2S"/>
</dbReference>
<dbReference type="SUPFAM" id="SSF50022">
    <property type="entry name" value="ISP domain"/>
    <property type="match status" value="1"/>
</dbReference>
<dbReference type="PANTHER" id="PTHR21496:SF0">
    <property type="entry name" value="RIESKE DOMAIN-CONTAINING PROTEIN"/>
    <property type="match status" value="1"/>
</dbReference>
<keyword evidence="8" id="KW-1185">Reference proteome</keyword>
<dbReference type="Pfam" id="PF22543">
    <property type="entry name" value="Rieske_4"/>
    <property type="match status" value="1"/>
</dbReference>
<evidence type="ECO:0000256" key="5">
    <source>
        <dbReference type="ARBA" id="ARBA00034078"/>
    </source>
</evidence>
<dbReference type="Proteomes" id="UP001497744">
    <property type="component" value="Unassembled WGS sequence"/>
</dbReference>
<evidence type="ECO:0000256" key="4">
    <source>
        <dbReference type="ARBA" id="ARBA00023014"/>
    </source>
</evidence>
<sequence>MVERFELVVSGSDFVDVGAASEFEGRSRRIVVAGRSVAVFSHGGRFFALDANCYHSAGRLEEVGPAAPAGNLSQHAGDIEDVNGEPCVRCPLHKYIISLSSGHSFYEAVAVHRRPAGPPIIESLGFKSKGPRQRCHRVEVRHGRLLIQLGGGPPLDSDRYAFL</sequence>
<dbReference type="PROSITE" id="PS51296">
    <property type="entry name" value="RIESKE"/>
    <property type="match status" value="1"/>
</dbReference>
<keyword evidence="2" id="KW-0479">Metal-binding</keyword>
<comment type="cofactor">
    <cofactor evidence="5">
        <name>[2Fe-2S] cluster</name>
        <dbReference type="ChEBI" id="CHEBI:190135"/>
    </cofactor>
</comment>
<reference evidence="7 8" key="1">
    <citation type="submission" date="2021-06" db="EMBL/GenBank/DDBJ databases">
        <title>Genome sequence of Babesia caballi.</title>
        <authorList>
            <person name="Yamagishi J."/>
            <person name="Kidaka T."/>
            <person name="Ochi A."/>
        </authorList>
    </citation>
    <scope>NUCLEOTIDE SEQUENCE [LARGE SCALE GENOMIC DNA]</scope>
    <source>
        <strain evidence="7">USDA-D6B2</strain>
    </source>
</reference>
<dbReference type="GO" id="GO:0051537">
    <property type="term" value="F:2 iron, 2 sulfur cluster binding"/>
    <property type="evidence" value="ECO:0007669"/>
    <property type="project" value="UniProtKB-KW"/>
</dbReference>
<evidence type="ECO:0000256" key="3">
    <source>
        <dbReference type="ARBA" id="ARBA00023004"/>
    </source>
</evidence>
<protein>
    <submittedName>
        <fullName evidence="7">Rieske [2fe-2s] domain-containing protein</fullName>
    </submittedName>
</protein>
<name>A0AAV4M1L5_BABCB</name>
<proteinExistence type="predicted"/>
<evidence type="ECO:0000313" key="7">
    <source>
        <dbReference type="EMBL" id="GIX66268.1"/>
    </source>
</evidence>
<dbReference type="AlphaFoldDB" id="A0AAV4M1L5"/>
<feature type="domain" description="Rieske" evidence="6">
    <location>
        <begin position="14"/>
        <end position="93"/>
    </location>
</feature>
<dbReference type="InterPro" id="IPR036922">
    <property type="entry name" value="Rieske_2Fe-2S_sf"/>
</dbReference>
<evidence type="ECO:0000256" key="2">
    <source>
        <dbReference type="ARBA" id="ARBA00022723"/>
    </source>
</evidence>
<organism evidence="7 8">
    <name type="scientific">Babesia caballi</name>
    <dbReference type="NCBI Taxonomy" id="5871"/>
    <lineage>
        <taxon>Eukaryota</taxon>
        <taxon>Sar</taxon>
        <taxon>Alveolata</taxon>
        <taxon>Apicomplexa</taxon>
        <taxon>Aconoidasida</taxon>
        <taxon>Piroplasmida</taxon>
        <taxon>Babesiidae</taxon>
        <taxon>Babesia</taxon>
    </lineage>
</organism>
<keyword evidence="1" id="KW-0001">2Fe-2S</keyword>